<dbReference type="InterPro" id="IPR003616">
    <property type="entry name" value="Post-SET_dom"/>
</dbReference>
<dbReference type="GO" id="GO:0042054">
    <property type="term" value="F:histone methyltransferase activity"/>
    <property type="evidence" value="ECO:0007669"/>
    <property type="project" value="InterPro"/>
</dbReference>
<accession>A0A843WD69</accession>
<dbReference type="InterPro" id="IPR007728">
    <property type="entry name" value="Pre-SET_dom"/>
</dbReference>
<dbReference type="InterPro" id="IPR025794">
    <property type="entry name" value="H3-K9-MeTrfase_plant"/>
</dbReference>
<dbReference type="OrthoDB" id="5792673at2759"/>
<dbReference type="AlphaFoldDB" id="A0A843WD69"/>
<evidence type="ECO:0000256" key="6">
    <source>
        <dbReference type="ARBA" id="ARBA00022853"/>
    </source>
</evidence>
<dbReference type="PROSITE" id="PS51575">
    <property type="entry name" value="SAM_MT43_SUVAR39_2"/>
    <property type="match status" value="1"/>
</dbReference>
<feature type="domain" description="YDG" evidence="13">
    <location>
        <begin position="280"/>
        <end position="420"/>
    </location>
</feature>
<dbReference type="InterPro" id="IPR036987">
    <property type="entry name" value="SRA-YDG_sf"/>
</dbReference>
<dbReference type="InterPro" id="IPR003105">
    <property type="entry name" value="SRA_YDG"/>
</dbReference>
<evidence type="ECO:0000259" key="13">
    <source>
        <dbReference type="PROSITE" id="PS51015"/>
    </source>
</evidence>
<dbReference type="GO" id="GO:0005634">
    <property type="term" value="C:nucleus"/>
    <property type="evidence" value="ECO:0007669"/>
    <property type="project" value="UniProtKB-SubCell"/>
</dbReference>
<dbReference type="Gene3D" id="2.30.280.10">
    <property type="entry name" value="SRA-YDG"/>
    <property type="match status" value="1"/>
</dbReference>
<dbReference type="PROSITE" id="PS50280">
    <property type="entry name" value="SET"/>
    <property type="match status" value="1"/>
</dbReference>
<dbReference type="GO" id="GO:0003690">
    <property type="term" value="F:double-stranded DNA binding"/>
    <property type="evidence" value="ECO:0007669"/>
    <property type="project" value="TreeGrafter"/>
</dbReference>
<sequence length="726" mass="79573">MLKSARFGASNARTATRRRTEGDDAAADHRERAAAEREIRAEVEVVAVDWSLTTVASRRGRSSVNRGSDLWMESRGTHGASSSKESEVLDVKPLRTLSPMFPTPFGYTSVSPPGAPPFLCISPFSPFPAGAHGPSSFFPMFPSPAVAPTPAGRPSKGNDPLHRTPGGFQTPPPAGAARWGGDAGISGGTASSSGKGSRKKIERRPKRNKPDKTDLMLLPSSSEDPNEAVEVLLMTFDALRRRILQLDEGNPDNTSRRPDMRAGAIMMDYDLRVNKAKRVGSVPGIEVGDIFYFRMETLLVGLHSQSMGGIDYMVTKVDGEDDTLAVSVVSSGGYEDETDDVDSLVYSGSGEKNDQKLERGNLALDRSTHRGNQIRVTRGMKDLSFPTGRIYVYDGLYKIHGSWVEKGKSGFNVFKYKLVREPGQPDAFATWKMTEKWKQNPSSRGRVILPDISSGGENIPVFLVNEVDSEKGPRLFSYATKVKYSVPMNPLAPLHACSCLNVCLPGDAGCSCAQRNGGALPYSSNGLLASRKSLLYECGPSCACTGNCRNKMAQKGIKLHFEVFKTRNRDWGLRSWDAIRTGSFICEYVGEVIDKSKVEADGEEDQYLFEANYSDEKMFKWNYGPELIGEPSSASSGEVSKSPPIILSAKHVGNIGRFMNHSCSPNVFWQPVLYDHGDENYPHIMFFAAKHIPPMTELTYDYGMSGRKVKKCFCGSAKCRGFFSEP</sequence>
<evidence type="ECO:0000259" key="10">
    <source>
        <dbReference type="PROSITE" id="PS50280"/>
    </source>
</evidence>
<feature type="domain" description="Post-SET" evidence="12">
    <location>
        <begin position="708"/>
        <end position="724"/>
    </location>
</feature>
<evidence type="ECO:0000313" key="14">
    <source>
        <dbReference type="EMBL" id="MQM05756.1"/>
    </source>
</evidence>
<reference evidence="14" key="1">
    <citation type="submission" date="2017-07" db="EMBL/GenBank/DDBJ databases">
        <title>Taro Niue Genome Assembly and Annotation.</title>
        <authorList>
            <person name="Atibalentja N."/>
            <person name="Keating K."/>
            <person name="Fields C.J."/>
        </authorList>
    </citation>
    <scope>NUCLEOTIDE SEQUENCE</scope>
    <source>
        <strain evidence="14">Niue_2</strain>
        <tissue evidence="14">Leaf</tissue>
    </source>
</reference>
<dbReference type="PROSITE" id="PS50867">
    <property type="entry name" value="PRE_SET"/>
    <property type="match status" value="1"/>
</dbReference>
<feature type="region of interest" description="Disordered" evidence="9">
    <location>
        <begin position="1"/>
        <end position="36"/>
    </location>
</feature>
<comment type="caution">
    <text evidence="14">The sequence shown here is derived from an EMBL/GenBank/DDBJ whole genome shotgun (WGS) entry which is preliminary data.</text>
</comment>
<evidence type="ECO:0000256" key="3">
    <source>
        <dbReference type="ARBA" id="ARBA00022603"/>
    </source>
</evidence>
<evidence type="ECO:0000259" key="11">
    <source>
        <dbReference type="PROSITE" id="PS50867"/>
    </source>
</evidence>
<dbReference type="Pfam" id="PF02182">
    <property type="entry name" value="SAD_SRA"/>
    <property type="match status" value="1"/>
</dbReference>
<evidence type="ECO:0000256" key="1">
    <source>
        <dbReference type="ARBA" id="ARBA00004286"/>
    </source>
</evidence>
<keyword evidence="7 8" id="KW-0539">Nucleus</keyword>
<keyword evidence="5" id="KW-0949">S-adenosyl-L-methionine</keyword>
<keyword evidence="3" id="KW-0489">Methyltransferase</keyword>
<dbReference type="GO" id="GO:0005694">
    <property type="term" value="C:chromosome"/>
    <property type="evidence" value="ECO:0007669"/>
    <property type="project" value="UniProtKB-SubCell"/>
</dbReference>
<name>A0A843WD69_COLES</name>
<evidence type="ECO:0000259" key="12">
    <source>
        <dbReference type="PROSITE" id="PS50868"/>
    </source>
</evidence>
<feature type="region of interest" description="Disordered" evidence="9">
    <location>
        <begin position="58"/>
        <end position="87"/>
    </location>
</feature>
<dbReference type="InterPro" id="IPR046341">
    <property type="entry name" value="SET_dom_sf"/>
</dbReference>
<dbReference type="Pfam" id="PF05033">
    <property type="entry name" value="Pre-SET"/>
    <property type="match status" value="1"/>
</dbReference>
<dbReference type="SMART" id="SM00466">
    <property type="entry name" value="SRA"/>
    <property type="match status" value="1"/>
</dbReference>
<evidence type="ECO:0000256" key="9">
    <source>
        <dbReference type="SAM" id="MobiDB-lite"/>
    </source>
</evidence>
<proteinExistence type="predicted"/>
<dbReference type="Pfam" id="PF00856">
    <property type="entry name" value="SET"/>
    <property type="match status" value="1"/>
</dbReference>
<evidence type="ECO:0008006" key="16">
    <source>
        <dbReference type="Google" id="ProtNLM"/>
    </source>
</evidence>
<dbReference type="Proteomes" id="UP000652761">
    <property type="component" value="Unassembled WGS sequence"/>
</dbReference>
<feature type="compositionally biased region" description="Basic and acidic residues" evidence="9">
    <location>
        <begin position="18"/>
        <end position="36"/>
    </location>
</feature>
<dbReference type="SMART" id="SM00468">
    <property type="entry name" value="PreSET"/>
    <property type="match status" value="1"/>
</dbReference>
<protein>
    <recommendedName>
        <fullName evidence="16">Histone-lysine N-methyltransferase, H3 lysine-9 specific SUVH1</fullName>
    </recommendedName>
</protein>
<dbReference type="PANTHER" id="PTHR45660">
    <property type="entry name" value="HISTONE-LYSINE N-METHYLTRANSFERASE SETMAR"/>
    <property type="match status" value="1"/>
</dbReference>
<keyword evidence="15" id="KW-1185">Reference proteome</keyword>
<evidence type="ECO:0000256" key="4">
    <source>
        <dbReference type="ARBA" id="ARBA00022679"/>
    </source>
</evidence>
<organism evidence="14 15">
    <name type="scientific">Colocasia esculenta</name>
    <name type="common">Wild taro</name>
    <name type="synonym">Arum esculentum</name>
    <dbReference type="NCBI Taxonomy" id="4460"/>
    <lineage>
        <taxon>Eukaryota</taxon>
        <taxon>Viridiplantae</taxon>
        <taxon>Streptophyta</taxon>
        <taxon>Embryophyta</taxon>
        <taxon>Tracheophyta</taxon>
        <taxon>Spermatophyta</taxon>
        <taxon>Magnoliopsida</taxon>
        <taxon>Liliopsida</taxon>
        <taxon>Araceae</taxon>
        <taxon>Aroideae</taxon>
        <taxon>Colocasieae</taxon>
        <taxon>Colocasia</taxon>
    </lineage>
</organism>
<feature type="domain" description="SET" evidence="10">
    <location>
        <begin position="559"/>
        <end position="703"/>
    </location>
</feature>
<dbReference type="PROSITE" id="PS50868">
    <property type="entry name" value="POST_SET"/>
    <property type="match status" value="1"/>
</dbReference>
<evidence type="ECO:0000256" key="8">
    <source>
        <dbReference type="PROSITE-ProRule" id="PRU00358"/>
    </source>
</evidence>
<dbReference type="InterPro" id="IPR015947">
    <property type="entry name" value="PUA-like_sf"/>
</dbReference>
<dbReference type="GO" id="GO:0008270">
    <property type="term" value="F:zinc ion binding"/>
    <property type="evidence" value="ECO:0007669"/>
    <property type="project" value="InterPro"/>
</dbReference>
<dbReference type="EMBL" id="NMUH01003470">
    <property type="protein sequence ID" value="MQM05756.1"/>
    <property type="molecule type" value="Genomic_DNA"/>
</dbReference>
<dbReference type="PANTHER" id="PTHR45660:SF13">
    <property type="entry name" value="HISTONE-LYSINE N-METHYLTRANSFERASE SETMAR"/>
    <property type="match status" value="1"/>
</dbReference>
<evidence type="ECO:0000256" key="5">
    <source>
        <dbReference type="ARBA" id="ARBA00022691"/>
    </source>
</evidence>
<evidence type="ECO:0000256" key="2">
    <source>
        <dbReference type="ARBA" id="ARBA00022454"/>
    </source>
</evidence>
<keyword evidence="4" id="KW-0808">Transferase</keyword>
<dbReference type="InterPro" id="IPR001214">
    <property type="entry name" value="SET_dom"/>
</dbReference>
<dbReference type="GO" id="GO:0032259">
    <property type="term" value="P:methylation"/>
    <property type="evidence" value="ECO:0007669"/>
    <property type="project" value="UniProtKB-KW"/>
</dbReference>
<comment type="subcellular location">
    <subcellularLocation>
        <location evidence="1">Chromosome</location>
    </subcellularLocation>
    <subcellularLocation>
        <location evidence="8">Nucleus</location>
    </subcellularLocation>
</comment>
<keyword evidence="6" id="KW-0156">Chromatin regulator</keyword>
<keyword evidence="2" id="KW-0158">Chromosome</keyword>
<dbReference type="InterPro" id="IPR051357">
    <property type="entry name" value="H3K9_HMTase_SUVAR3-9"/>
</dbReference>
<feature type="domain" description="Pre-SET" evidence="11">
    <location>
        <begin position="495"/>
        <end position="556"/>
    </location>
</feature>
<evidence type="ECO:0000256" key="7">
    <source>
        <dbReference type="ARBA" id="ARBA00023242"/>
    </source>
</evidence>
<feature type="compositionally biased region" description="Basic residues" evidence="9">
    <location>
        <begin position="196"/>
        <end position="207"/>
    </location>
</feature>
<evidence type="ECO:0000313" key="15">
    <source>
        <dbReference type="Proteomes" id="UP000652761"/>
    </source>
</evidence>
<dbReference type="PROSITE" id="PS51015">
    <property type="entry name" value="YDG"/>
    <property type="match status" value="1"/>
</dbReference>
<dbReference type="SUPFAM" id="SSF82199">
    <property type="entry name" value="SET domain"/>
    <property type="match status" value="1"/>
</dbReference>
<feature type="region of interest" description="Disordered" evidence="9">
    <location>
        <begin position="147"/>
        <end position="221"/>
    </location>
</feature>
<gene>
    <name evidence="14" type="ORF">Taro_038576</name>
</gene>
<dbReference type="Gene3D" id="2.170.270.10">
    <property type="entry name" value="SET domain"/>
    <property type="match status" value="1"/>
</dbReference>
<dbReference type="SMART" id="SM00317">
    <property type="entry name" value="SET"/>
    <property type="match status" value="1"/>
</dbReference>
<dbReference type="SUPFAM" id="SSF88697">
    <property type="entry name" value="PUA domain-like"/>
    <property type="match status" value="1"/>
</dbReference>